<gene>
    <name evidence="4" type="ORF">A3I40_00135</name>
</gene>
<name>A0A1F7VA79_9BACT</name>
<dbReference type="InterPro" id="IPR028098">
    <property type="entry name" value="Glyco_trans_4-like_N"/>
</dbReference>
<dbReference type="Pfam" id="PF13439">
    <property type="entry name" value="Glyco_transf_4"/>
    <property type="match status" value="1"/>
</dbReference>
<dbReference type="Gene3D" id="3.40.50.2000">
    <property type="entry name" value="Glycogen Phosphorylase B"/>
    <property type="match status" value="2"/>
</dbReference>
<dbReference type="PANTHER" id="PTHR46401:SF2">
    <property type="entry name" value="GLYCOSYLTRANSFERASE WBBK-RELATED"/>
    <property type="match status" value="1"/>
</dbReference>
<dbReference type="GO" id="GO:0009103">
    <property type="term" value="P:lipopolysaccharide biosynthetic process"/>
    <property type="evidence" value="ECO:0007669"/>
    <property type="project" value="TreeGrafter"/>
</dbReference>
<organism evidence="4 5">
    <name type="scientific">Candidatus Uhrbacteria bacterium RIFCSPLOWO2_02_FULL_48_12</name>
    <dbReference type="NCBI Taxonomy" id="1802407"/>
    <lineage>
        <taxon>Bacteria</taxon>
        <taxon>Candidatus Uhriibacteriota</taxon>
    </lineage>
</organism>
<feature type="domain" description="Glycosyl transferase family 1" evidence="2">
    <location>
        <begin position="217"/>
        <end position="373"/>
    </location>
</feature>
<feature type="domain" description="Glycosyltransferase subfamily 4-like N-terminal" evidence="3">
    <location>
        <begin position="36"/>
        <end position="199"/>
    </location>
</feature>
<proteinExistence type="predicted"/>
<dbReference type="InterPro" id="IPR001296">
    <property type="entry name" value="Glyco_trans_1"/>
</dbReference>
<evidence type="ECO:0000259" key="3">
    <source>
        <dbReference type="Pfam" id="PF13439"/>
    </source>
</evidence>
<comment type="caution">
    <text evidence="4">The sequence shown here is derived from an EMBL/GenBank/DDBJ whole genome shotgun (WGS) entry which is preliminary data.</text>
</comment>
<evidence type="ECO:0000313" key="5">
    <source>
        <dbReference type="Proteomes" id="UP000178723"/>
    </source>
</evidence>
<dbReference type="GO" id="GO:0016757">
    <property type="term" value="F:glycosyltransferase activity"/>
    <property type="evidence" value="ECO:0007669"/>
    <property type="project" value="InterPro"/>
</dbReference>
<dbReference type="PANTHER" id="PTHR46401">
    <property type="entry name" value="GLYCOSYLTRANSFERASE WBBK-RELATED"/>
    <property type="match status" value="1"/>
</dbReference>
<dbReference type="STRING" id="1802407.A3I40_00135"/>
<reference evidence="4 5" key="1">
    <citation type="journal article" date="2016" name="Nat. Commun.">
        <title>Thousands of microbial genomes shed light on interconnected biogeochemical processes in an aquifer system.</title>
        <authorList>
            <person name="Anantharaman K."/>
            <person name="Brown C.T."/>
            <person name="Hug L.A."/>
            <person name="Sharon I."/>
            <person name="Castelle C.J."/>
            <person name="Probst A.J."/>
            <person name="Thomas B.C."/>
            <person name="Singh A."/>
            <person name="Wilkins M.J."/>
            <person name="Karaoz U."/>
            <person name="Brodie E.L."/>
            <person name="Williams K.H."/>
            <person name="Hubbard S.S."/>
            <person name="Banfield J.F."/>
        </authorList>
    </citation>
    <scope>NUCLEOTIDE SEQUENCE [LARGE SCALE GENOMIC DNA]</scope>
</reference>
<sequence length="392" mass="44412">MVRHDTGELIKESSPHPNSQLVVGVDLRCLQDRFGSGVATYTRLMLRAIKESPDHGFQWQIFTSGAKRPPDFSAILPDCHYRHLSIPNKILNVTMAALNRPRVNYCFPGADLIWQPNPLFLSSSNLPLFVTMHDISFVHFPQFFSPRTRLWYLKWVRRWLEHAPSNAHLLAVSRHTRDDILNHFPKWQGRVTIAPPPLPPEPNDDEVIDIKRIYGLERPFILGLGTIEPRKNINSLILAYQNFVKYYPDFDLVLAGHCQRSAKSAIFGMINESSARLHLLGYIPAKHKEAIYRAAFCLVYPSYFEGFGYPPLEAMSGGTPVIASAVTSLPEVLGAGAIFIDPYRGAEEITAALQTLASDSSVYRHYQEAGKERAAFLRRQFTLAPLFNLWRG</sequence>
<evidence type="ECO:0000313" key="4">
    <source>
        <dbReference type="EMBL" id="OGL87396.1"/>
    </source>
</evidence>
<dbReference type="Pfam" id="PF00534">
    <property type="entry name" value="Glycos_transf_1"/>
    <property type="match status" value="1"/>
</dbReference>
<dbReference type="AlphaFoldDB" id="A0A1F7VA79"/>
<protein>
    <recommendedName>
        <fullName evidence="6">Glycosyl transferase family 1 domain-containing protein</fullName>
    </recommendedName>
</protein>
<evidence type="ECO:0008006" key="6">
    <source>
        <dbReference type="Google" id="ProtNLM"/>
    </source>
</evidence>
<dbReference type="EMBL" id="MGEP01000013">
    <property type="protein sequence ID" value="OGL87396.1"/>
    <property type="molecule type" value="Genomic_DNA"/>
</dbReference>
<evidence type="ECO:0000259" key="2">
    <source>
        <dbReference type="Pfam" id="PF00534"/>
    </source>
</evidence>
<dbReference type="CDD" id="cd03809">
    <property type="entry name" value="GT4_MtfB-like"/>
    <property type="match status" value="1"/>
</dbReference>
<dbReference type="Proteomes" id="UP000178723">
    <property type="component" value="Unassembled WGS sequence"/>
</dbReference>
<evidence type="ECO:0000256" key="1">
    <source>
        <dbReference type="ARBA" id="ARBA00022679"/>
    </source>
</evidence>
<accession>A0A1F7VA79</accession>
<keyword evidence="1" id="KW-0808">Transferase</keyword>
<dbReference type="SUPFAM" id="SSF53756">
    <property type="entry name" value="UDP-Glycosyltransferase/glycogen phosphorylase"/>
    <property type="match status" value="1"/>
</dbReference>